<feature type="region of interest" description="Disordered" evidence="7">
    <location>
        <begin position="142"/>
        <end position="162"/>
    </location>
</feature>
<keyword evidence="3" id="KW-0813">Transport</keyword>
<feature type="transmembrane region" description="Helical" evidence="8">
    <location>
        <begin position="491"/>
        <end position="508"/>
    </location>
</feature>
<evidence type="ECO:0000256" key="4">
    <source>
        <dbReference type="ARBA" id="ARBA00022692"/>
    </source>
</evidence>
<reference evidence="9" key="1">
    <citation type="submission" date="2023-03" db="EMBL/GenBank/DDBJ databases">
        <title>Mating type loci evolution in Malassezia.</title>
        <authorList>
            <person name="Coelho M.A."/>
        </authorList>
    </citation>
    <scope>NUCLEOTIDE SEQUENCE</scope>
    <source>
        <strain evidence="9">CBS 11721</strain>
    </source>
</reference>
<feature type="transmembrane region" description="Helical" evidence="8">
    <location>
        <begin position="275"/>
        <end position="298"/>
    </location>
</feature>
<evidence type="ECO:0000256" key="6">
    <source>
        <dbReference type="ARBA" id="ARBA00023136"/>
    </source>
</evidence>
<protein>
    <submittedName>
        <fullName evidence="9">OPT super</fullName>
    </submittedName>
</protein>
<name>A0AAF0JCV2_9BASI</name>
<organism evidence="9 10">
    <name type="scientific">Malassezia cuniculi</name>
    <dbReference type="NCBI Taxonomy" id="948313"/>
    <lineage>
        <taxon>Eukaryota</taxon>
        <taxon>Fungi</taxon>
        <taxon>Dikarya</taxon>
        <taxon>Basidiomycota</taxon>
        <taxon>Ustilaginomycotina</taxon>
        <taxon>Malasseziomycetes</taxon>
        <taxon>Malasseziales</taxon>
        <taxon>Malasseziaceae</taxon>
        <taxon>Malassezia</taxon>
    </lineage>
</organism>
<sequence>MTLQGSLLGYAVFRLIPRHITVFGRRITIMEHPLTPRENIVLQTVATSVGCLPLSSGAIGVLPALSMLDPKIDGAVPIIFHPLALSAWTAGLSIAGIFFASPLRDPMILKEKLPYPTGTATALLVSMLHDVPLHRSPVQRRSAEAEAEAQAEADTESDKRRIEDVEHDAMRDGTAWRLLAAALVISAAFAILALFFPVCYAVPLFDVVGISLTRWGWWFTPSFSYIGQGMIMGIDTSVNMAFGALVGWGILGPLAQHMGWAHGEPLDGMTGARGWIVWIAVAIMCAESITEIAALGITHISSDLLGWMQCTTKRVKHNVSKFICPKCGSTQCPGCGSSSSAVDDCSQLLRRRATDADASADEDDEPPERLTSSQWILYGLAISTILGIVLVCVIIGDHIAPWATAVAFICASIFSILAARALGETDLNPVGGIAKLSQILFGVLQPGNTVANIVAGAISEAGALQAGELMQDYKTGHLVGVAPWNLFRGQLLGSILGIGFLVYGYNAYQSTYAIPGPQFPAPSANIWLSFARLINHGEMPEHAGVFMAAAALIFTITGGMRAFARAKGVMRARCAAQGVVCSPSRLERIASYLPSGIAFSVGMIITPNFSIARVLGGVLAYKYMHYMRSKGIRVPETPLGSVIVIVIASGFVLGEGVASIALDQ</sequence>
<evidence type="ECO:0000256" key="1">
    <source>
        <dbReference type="ARBA" id="ARBA00004141"/>
    </source>
</evidence>
<feature type="transmembrane region" description="Helical" evidence="8">
    <location>
        <begin position="402"/>
        <end position="422"/>
    </location>
</feature>
<keyword evidence="6 8" id="KW-0472">Membrane</keyword>
<proteinExistence type="inferred from homology"/>
<feature type="transmembrane region" description="Helical" evidence="8">
    <location>
        <begin position="215"/>
        <end position="231"/>
    </location>
</feature>
<feature type="compositionally biased region" description="Acidic residues" evidence="7">
    <location>
        <begin position="145"/>
        <end position="155"/>
    </location>
</feature>
<dbReference type="PANTHER" id="PTHR31645:SF0">
    <property type="entry name" value="OLIGOPEPTIDE TRANSPORTER YGL114W-RELATED"/>
    <property type="match status" value="1"/>
</dbReference>
<feature type="transmembrane region" description="Helical" evidence="8">
    <location>
        <begin position="597"/>
        <end position="621"/>
    </location>
</feature>
<keyword evidence="4 8" id="KW-0812">Transmembrane</keyword>
<dbReference type="Pfam" id="PF03169">
    <property type="entry name" value="OPT"/>
    <property type="match status" value="1"/>
</dbReference>
<comment type="subcellular location">
    <subcellularLocation>
        <location evidence="1">Membrane</location>
        <topology evidence="1">Multi-pass membrane protein</topology>
    </subcellularLocation>
</comment>
<dbReference type="AlphaFoldDB" id="A0AAF0JCV2"/>
<keyword evidence="5 8" id="KW-1133">Transmembrane helix</keyword>
<feature type="transmembrane region" description="Helical" evidence="8">
    <location>
        <begin position="238"/>
        <end position="255"/>
    </location>
</feature>
<evidence type="ECO:0000256" key="8">
    <source>
        <dbReference type="SAM" id="Phobius"/>
    </source>
</evidence>
<evidence type="ECO:0000256" key="3">
    <source>
        <dbReference type="ARBA" id="ARBA00022448"/>
    </source>
</evidence>
<evidence type="ECO:0000256" key="7">
    <source>
        <dbReference type="SAM" id="MobiDB-lite"/>
    </source>
</evidence>
<dbReference type="GO" id="GO:0035673">
    <property type="term" value="F:oligopeptide transmembrane transporter activity"/>
    <property type="evidence" value="ECO:0007669"/>
    <property type="project" value="InterPro"/>
</dbReference>
<feature type="transmembrane region" description="Helical" evidence="8">
    <location>
        <begin position="641"/>
        <end position="662"/>
    </location>
</feature>
<dbReference type="InterPro" id="IPR004813">
    <property type="entry name" value="OPT"/>
</dbReference>
<feature type="transmembrane region" description="Helical" evidence="8">
    <location>
        <begin position="375"/>
        <end position="396"/>
    </location>
</feature>
<dbReference type="GO" id="GO:0000329">
    <property type="term" value="C:fungal-type vacuole membrane"/>
    <property type="evidence" value="ECO:0007669"/>
    <property type="project" value="TreeGrafter"/>
</dbReference>
<evidence type="ECO:0000313" key="10">
    <source>
        <dbReference type="Proteomes" id="UP001219933"/>
    </source>
</evidence>
<keyword evidence="10" id="KW-1185">Reference proteome</keyword>
<evidence type="ECO:0000313" key="9">
    <source>
        <dbReference type="EMBL" id="WFD36286.1"/>
    </source>
</evidence>
<evidence type="ECO:0000256" key="5">
    <source>
        <dbReference type="ARBA" id="ARBA00022989"/>
    </source>
</evidence>
<evidence type="ECO:0000256" key="2">
    <source>
        <dbReference type="ARBA" id="ARBA00008807"/>
    </source>
</evidence>
<dbReference type="InterPro" id="IPR045035">
    <property type="entry name" value="YSL-like"/>
</dbReference>
<dbReference type="EMBL" id="CP119880">
    <property type="protein sequence ID" value="WFD36286.1"/>
    <property type="molecule type" value="Genomic_DNA"/>
</dbReference>
<comment type="similarity">
    <text evidence="2">Belongs to the oligopeptide OPT transporter family.</text>
</comment>
<feature type="transmembrane region" description="Helical" evidence="8">
    <location>
        <begin position="40"/>
        <end position="66"/>
    </location>
</feature>
<feature type="transmembrane region" description="Helical" evidence="8">
    <location>
        <begin position="543"/>
        <end position="563"/>
    </location>
</feature>
<accession>A0AAF0JCV2</accession>
<feature type="transmembrane region" description="Helical" evidence="8">
    <location>
        <begin position="178"/>
        <end position="203"/>
    </location>
</feature>
<gene>
    <name evidence="9" type="primary">OPT8</name>
    <name evidence="9" type="ORF">MCUN1_003164</name>
</gene>
<dbReference type="PANTHER" id="PTHR31645">
    <property type="entry name" value="OLIGOPEPTIDE TRANSPORTER YGL114W-RELATED"/>
    <property type="match status" value="1"/>
</dbReference>
<dbReference type="NCBIfam" id="TIGR00728">
    <property type="entry name" value="OPT_sfam"/>
    <property type="match status" value="1"/>
</dbReference>
<feature type="transmembrane region" description="Helical" evidence="8">
    <location>
        <begin position="78"/>
        <end position="101"/>
    </location>
</feature>
<dbReference type="Proteomes" id="UP001219933">
    <property type="component" value="Chromosome 4"/>
</dbReference>